<evidence type="ECO:0000313" key="2">
    <source>
        <dbReference type="EMBL" id="WAW10420.1"/>
    </source>
</evidence>
<keyword evidence="3" id="KW-1185">Reference proteome</keyword>
<dbReference type="Pfam" id="PF13460">
    <property type="entry name" value="NAD_binding_10"/>
    <property type="match status" value="1"/>
</dbReference>
<sequence>MRAYDLLLFGATRNTGLHIARLATQCGKQVAAMVRPRSDAAPLEMLDVHIIEGDAFLEEDCRRAVEIACPRHVISLMGGKNAEGRRVCAEGNINVIRALAHSSRLERMLLVTSMGCGEQYEGVSSNVKQFLGEALRAKTEAENLLKKSGLPWTIVRPGGLNNEPGTGDFCFLDAPDRRREGYLAREDVAQATLHLLEDPDWLYRAATIQRDVTGGNGA</sequence>
<dbReference type="PANTHER" id="PTHR15020">
    <property type="entry name" value="FLAVIN REDUCTASE-RELATED"/>
    <property type="match status" value="1"/>
</dbReference>
<dbReference type="InterPro" id="IPR036291">
    <property type="entry name" value="NAD(P)-bd_dom_sf"/>
</dbReference>
<dbReference type="PANTHER" id="PTHR15020:SF50">
    <property type="entry name" value="UPF0659 PROTEIN YMR090W"/>
    <property type="match status" value="1"/>
</dbReference>
<name>A0A9E9LZB5_9BURK</name>
<dbReference type="Proteomes" id="UP001156215">
    <property type="component" value="Chromosome"/>
</dbReference>
<dbReference type="SUPFAM" id="SSF51735">
    <property type="entry name" value="NAD(P)-binding Rossmann-fold domains"/>
    <property type="match status" value="1"/>
</dbReference>
<gene>
    <name evidence="2" type="ORF">NB640_01785</name>
</gene>
<dbReference type="Gene3D" id="3.40.50.720">
    <property type="entry name" value="NAD(P)-binding Rossmann-like Domain"/>
    <property type="match status" value="1"/>
</dbReference>
<protein>
    <submittedName>
        <fullName evidence="2">SDR family oxidoreductase</fullName>
    </submittedName>
</protein>
<dbReference type="KEGG" id="ovb:NB640_01785"/>
<dbReference type="EMBL" id="CP098242">
    <property type="protein sequence ID" value="WAW10420.1"/>
    <property type="molecule type" value="Genomic_DNA"/>
</dbReference>
<dbReference type="RefSeq" id="WP_269309434.1">
    <property type="nucleotide sequence ID" value="NZ_CP098242.1"/>
</dbReference>
<accession>A0A9E9LZB5</accession>
<dbReference type="InterPro" id="IPR016040">
    <property type="entry name" value="NAD(P)-bd_dom"/>
</dbReference>
<evidence type="ECO:0000259" key="1">
    <source>
        <dbReference type="Pfam" id="PF13460"/>
    </source>
</evidence>
<reference evidence="2" key="1">
    <citation type="journal article" date="2022" name="Front. Microbiol.">
        <title>New perspectives on an old grouping: The genomic and phenotypic variability of Oxalobacter formigenes and the implications for calcium oxalate stone prevention.</title>
        <authorList>
            <person name="Chmiel J.A."/>
            <person name="Carr C."/>
            <person name="Stuivenberg G.A."/>
            <person name="Venema R."/>
            <person name="Chanyi R.M."/>
            <person name="Al K.F."/>
            <person name="Giguere D."/>
            <person name="Say H."/>
            <person name="Akouris P.P."/>
            <person name="Dominguez Romero S.A."/>
            <person name="Kwong A."/>
            <person name="Tai V."/>
            <person name="Koval S.F."/>
            <person name="Razvi H."/>
            <person name="Bjazevic J."/>
            <person name="Burton J.P."/>
        </authorList>
    </citation>
    <scope>NUCLEOTIDE SEQUENCE</scope>
    <source>
        <strain evidence="2">WoOx3</strain>
    </source>
</reference>
<dbReference type="AlphaFoldDB" id="A0A9E9LZB5"/>
<evidence type="ECO:0000313" key="3">
    <source>
        <dbReference type="Proteomes" id="UP001156215"/>
    </source>
</evidence>
<feature type="domain" description="NAD(P)-binding" evidence="1">
    <location>
        <begin position="10"/>
        <end position="199"/>
    </location>
</feature>
<proteinExistence type="predicted"/>
<organism evidence="2 3">
    <name type="scientific">Oxalobacter vibrioformis</name>
    <dbReference type="NCBI Taxonomy" id="933080"/>
    <lineage>
        <taxon>Bacteria</taxon>
        <taxon>Pseudomonadati</taxon>
        <taxon>Pseudomonadota</taxon>
        <taxon>Betaproteobacteria</taxon>
        <taxon>Burkholderiales</taxon>
        <taxon>Oxalobacteraceae</taxon>
        <taxon>Oxalobacter</taxon>
    </lineage>
</organism>